<dbReference type="STRING" id="1307761.L21SP2_1862"/>
<sequence>MADLREWIEKYRRSIVVFSLIFSALILTTVISQLLMLRSNAAYRENLTQSDIYYQEERYDAALQKLRLAFASSRSPGDFLRIIKRAQRLSRRGIAPDFTPRVMKEGLSRFPGNQPLLALYVNYLLEMDEIQAAAAKARGLKSDRFAPLKIEALLRAGLDPGDTGSMNDLANASLPLTPMAMADPEAMYQAGLLTGDYRYFVNSILMYAALGDVEQASEIGLARAELLASRGETLLLTRLAYDAGLFDRAGDISRLISPDDSGIQREVISMLADLYFYRGEPEKSYALLEMLVLNSENPGAPAFTNLLALEHAHGVLPGGRVAGTDVSERAARAYPSSERLSGLLSTISGGGEQDFPSRKSFYFRNLPQSYRSDILELIYRYREKSVEFAIEDGINILWDLHNRYPEDRELRDLLLYFLSIHDHRSEIEQLLSLNSAADDPRINVYRGFLNFLNGREDAARVMLSTASDEGSYAASFNLGLLELSLRNPETALEYLGLSRSQILTASGGTAAESGRLHSTEYREILVYLTLALLLNEEIGDARQIMNELHELKSRHILMPRLEEMFAQTQRR</sequence>
<feature type="transmembrane region" description="Helical" evidence="1">
    <location>
        <begin position="15"/>
        <end position="36"/>
    </location>
</feature>
<keyword evidence="1" id="KW-0472">Membrane</keyword>
<dbReference type="Proteomes" id="UP000018680">
    <property type="component" value="Chromosome"/>
</dbReference>
<keyword evidence="1" id="KW-0812">Transmembrane</keyword>
<name>V5WHZ1_9SPIO</name>
<evidence type="ECO:0000313" key="3">
    <source>
        <dbReference type="Proteomes" id="UP000018680"/>
    </source>
</evidence>
<keyword evidence="1" id="KW-1133">Transmembrane helix</keyword>
<dbReference type="RefSeq" id="WP_024268152.1">
    <property type="nucleotide sequence ID" value="NC_023035.1"/>
</dbReference>
<keyword evidence="3" id="KW-1185">Reference proteome</keyword>
<evidence type="ECO:0000313" key="2">
    <source>
        <dbReference type="EMBL" id="AHC15235.1"/>
    </source>
</evidence>
<evidence type="ECO:0000256" key="1">
    <source>
        <dbReference type="SAM" id="Phobius"/>
    </source>
</evidence>
<reference evidence="2 3" key="1">
    <citation type="journal article" date="2015" name="Stand. Genomic Sci.">
        <title>Complete genome sequence and description of Salinispira pacifica gen. nov., sp. nov., a novel spirochaete isolated form a hypersaline microbial mat.</title>
        <authorList>
            <person name="Ben Hania W."/>
            <person name="Joseph M."/>
            <person name="Schumann P."/>
            <person name="Bunk B."/>
            <person name="Fiebig A."/>
            <person name="Sproer C."/>
            <person name="Klenk H.P."/>
            <person name="Fardeau M.L."/>
            <person name="Spring S."/>
        </authorList>
    </citation>
    <scope>NUCLEOTIDE SEQUENCE [LARGE SCALE GENOMIC DNA]</scope>
    <source>
        <strain evidence="2 3">L21-RPul-D2</strain>
    </source>
</reference>
<dbReference type="EMBL" id="CP006939">
    <property type="protein sequence ID" value="AHC15235.1"/>
    <property type="molecule type" value="Genomic_DNA"/>
</dbReference>
<dbReference type="AlphaFoldDB" id="V5WHZ1"/>
<proteinExistence type="predicted"/>
<gene>
    <name evidence="2" type="ORF">L21SP2_1862</name>
</gene>
<protein>
    <submittedName>
        <fullName evidence="2">Uncharacterized protein</fullName>
    </submittedName>
</protein>
<organism evidence="2 3">
    <name type="scientific">Salinispira pacifica</name>
    <dbReference type="NCBI Taxonomy" id="1307761"/>
    <lineage>
        <taxon>Bacteria</taxon>
        <taxon>Pseudomonadati</taxon>
        <taxon>Spirochaetota</taxon>
        <taxon>Spirochaetia</taxon>
        <taxon>Spirochaetales</taxon>
        <taxon>Spirochaetaceae</taxon>
        <taxon>Salinispira</taxon>
    </lineage>
</organism>
<accession>V5WHZ1</accession>
<dbReference type="HOGENOM" id="CLU_477248_0_0_12"/>
<dbReference type="KEGG" id="slr:L21SP2_1862"/>